<feature type="signal peptide" evidence="1">
    <location>
        <begin position="1"/>
        <end position="26"/>
    </location>
</feature>
<dbReference type="Gene3D" id="3.90.1340.10">
    <property type="entry name" value="Phage tail collar domain"/>
    <property type="match status" value="1"/>
</dbReference>
<gene>
    <name evidence="3" type="ORF">BC670_2143</name>
</gene>
<proteinExistence type="predicted"/>
<keyword evidence="1" id="KW-0732">Signal</keyword>
<dbReference type="AlphaFoldDB" id="A0A543G537"/>
<sequence length="259" mass="27223">MTIKLYTSARKIFILFSFLFFLKANAQAPEKMSYQAVIRNSSNALVSNANVGIRISILQGTATGTSVYTQTQTAATNANGLVSLTIGDGGFVSGDFVAINWGNGPYFIKTETDPTGGANYTITSTTQLLSVPFAMYAKNGVPTQTNQAGKALTTDGTSASWTKMLSDIGVKFYIVAQGDFPNFSTGASANTLGAIVMHANNGGGLINDVGVTIPCDGRSLLISQHQALFSVIYTTYGGDGITTFKIPNLINGLAPKGRN</sequence>
<dbReference type="EMBL" id="VFPJ01000001">
    <property type="protein sequence ID" value="TQM41201.1"/>
    <property type="molecule type" value="Genomic_DNA"/>
</dbReference>
<feature type="domain" description="Phage tail collar" evidence="2">
    <location>
        <begin position="213"/>
        <end position="250"/>
    </location>
</feature>
<comment type="caution">
    <text evidence="3">The sequence shown here is derived from an EMBL/GenBank/DDBJ whole genome shotgun (WGS) entry which is preliminary data.</text>
</comment>
<name>A0A543G537_9FLAO</name>
<dbReference type="SUPFAM" id="SSF88874">
    <property type="entry name" value="Receptor-binding domain of short tail fibre protein gp12"/>
    <property type="match status" value="1"/>
</dbReference>
<reference evidence="3 4" key="1">
    <citation type="submission" date="2019-06" db="EMBL/GenBank/DDBJ databases">
        <title>Genomic Encyclopedia of Archaeal and Bacterial Type Strains, Phase II (KMG-II): from individual species to whole genera.</title>
        <authorList>
            <person name="Goeker M."/>
        </authorList>
    </citation>
    <scope>NUCLEOTIDE SEQUENCE [LARGE SCALE GENOMIC DNA]</scope>
    <source>
        <strain evidence="3 4">DSM 24789</strain>
    </source>
</reference>
<evidence type="ECO:0000256" key="1">
    <source>
        <dbReference type="SAM" id="SignalP"/>
    </source>
</evidence>
<dbReference type="InterPro" id="IPR011083">
    <property type="entry name" value="Phage_tail_collar_dom"/>
</dbReference>
<dbReference type="Pfam" id="PF07484">
    <property type="entry name" value="Collar"/>
    <property type="match status" value="1"/>
</dbReference>
<accession>A0A543G537</accession>
<evidence type="ECO:0000313" key="4">
    <source>
        <dbReference type="Proteomes" id="UP000320773"/>
    </source>
</evidence>
<dbReference type="RefSeq" id="WP_243389503.1">
    <property type="nucleotide sequence ID" value="NZ_VFPJ01000001.1"/>
</dbReference>
<feature type="chain" id="PRO_5021780984" evidence="1">
    <location>
        <begin position="27"/>
        <end position="259"/>
    </location>
</feature>
<dbReference type="Proteomes" id="UP000320773">
    <property type="component" value="Unassembled WGS sequence"/>
</dbReference>
<evidence type="ECO:0000313" key="3">
    <source>
        <dbReference type="EMBL" id="TQM41201.1"/>
    </source>
</evidence>
<dbReference type="InterPro" id="IPR037053">
    <property type="entry name" value="Phage_tail_collar_dom_sf"/>
</dbReference>
<protein>
    <submittedName>
        <fullName evidence="3">Tail collar domain</fullName>
    </submittedName>
</protein>
<evidence type="ECO:0000259" key="2">
    <source>
        <dbReference type="Pfam" id="PF07484"/>
    </source>
</evidence>
<organism evidence="3 4">
    <name type="scientific">Flavobacterium branchiophilum</name>
    <dbReference type="NCBI Taxonomy" id="55197"/>
    <lineage>
        <taxon>Bacteria</taxon>
        <taxon>Pseudomonadati</taxon>
        <taxon>Bacteroidota</taxon>
        <taxon>Flavobacteriia</taxon>
        <taxon>Flavobacteriales</taxon>
        <taxon>Flavobacteriaceae</taxon>
        <taxon>Flavobacterium</taxon>
    </lineage>
</organism>